<comment type="caution">
    <text evidence="7">Lacks conserved residue(s) required for the propagation of feature annotation.</text>
</comment>
<keyword evidence="7" id="KW-0813">Transport</keyword>
<comment type="caution">
    <text evidence="8">The sequence shown here is derived from an EMBL/GenBank/DDBJ whole genome shotgun (WGS) entry which is preliminary data.</text>
</comment>
<dbReference type="GO" id="GO:0005886">
    <property type="term" value="C:plasma membrane"/>
    <property type="evidence" value="ECO:0007669"/>
    <property type="project" value="UniProtKB-SubCell"/>
</dbReference>
<keyword evidence="3 7" id="KW-0812">Transmembrane</keyword>
<reference evidence="8" key="1">
    <citation type="submission" date="2019-09" db="EMBL/GenBank/DDBJ databases">
        <title>Draft genome information of white flower Hibiscus syriacus.</title>
        <authorList>
            <person name="Kim Y.-M."/>
        </authorList>
    </citation>
    <scope>NUCLEOTIDE SEQUENCE [LARGE SCALE GENOMIC DNA]</scope>
    <source>
        <strain evidence="8">YM2019G1</strain>
    </source>
</reference>
<organism evidence="8 9">
    <name type="scientific">Hibiscus syriacus</name>
    <name type="common">Rose of Sharon</name>
    <dbReference type="NCBI Taxonomy" id="106335"/>
    <lineage>
        <taxon>Eukaryota</taxon>
        <taxon>Viridiplantae</taxon>
        <taxon>Streptophyta</taxon>
        <taxon>Embryophyta</taxon>
        <taxon>Tracheophyta</taxon>
        <taxon>Spermatophyta</taxon>
        <taxon>Magnoliopsida</taxon>
        <taxon>eudicotyledons</taxon>
        <taxon>Gunneridae</taxon>
        <taxon>Pentapetalae</taxon>
        <taxon>rosids</taxon>
        <taxon>malvids</taxon>
        <taxon>Malvales</taxon>
        <taxon>Malvaceae</taxon>
        <taxon>Malvoideae</taxon>
        <taxon>Hibiscus</taxon>
    </lineage>
</organism>
<evidence type="ECO:0000256" key="2">
    <source>
        <dbReference type="ARBA" id="ARBA00010482"/>
    </source>
</evidence>
<keyword evidence="6 7" id="KW-0968">Cytoplasmic vesicle</keyword>
<proteinExistence type="inferred from homology"/>
<evidence type="ECO:0000313" key="9">
    <source>
        <dbReference type="Proteomes" id="UP000436088"/>
    </source>
</evidence>
<keyword evidence="5 7" id="KW-0472">Membrane</keyword>
<feature type="transmembrane region" description="Helical" evidence="7">
    <location>
        <begin position="59"/>
        <end position="82"/>
    </location>
</feature>
<dbReference type="PANTHER" id="PTHR10687:SF76">
    <property type="entry name" value="SECRETORY CARRIER-ASSOCIATED MEMBRANE PROTEIN 1"/>
    <property type="match status" value="1"/>
</dbReference>
<evidence type="ECO:0000256" key="1">
    <source>
        <dbReference type="ARBA" id="ARBA00004003"/>
    </source>
</evidence>
<dbReference type="GO" id="GO:0032588">
    <property type="term" value="C:trans-Golgi network membrane"/>
    <property type="evidence" value="ECO:0007669"/>
    <property type="project" value="TreeGrafter"/>
</dbReference>
<evidence type="ECO:0000256" key="3">
    <source>
        <dbReference type="ARBA" id="ARBA00022692"/>
    </source>
</evidence>
<evidence type="ECO:0000313" key="8">
    <source>
        <dbReference type="EMBL" id="KAE8702393.1"/>
    </source>
</evidence>
<dbReference type="GO" id="GO:0015031">
    <property type="term" value="P:protein transport"/>
    <property type="evidence" value="ECO:0007669"/>
    <property type="project" value="InterPro"/>
</dbReference>
<evidence type="ECO:0000256" key="6">
    <source>
        <dbReference type="ARBA" id="ARBA00023329"/>
    </source>
</evidence>
<keyword evidence="9" id="KW-1185">Reference proteome</keyword>
<evidence type="ECO:0000256" key="4">
    <source>
        <dbReference type="ARBA" id="ARBA00022989"/>
    </source>
</evidence>
<evidence type="ECO:0000256" key="7">
    <source>
        <dbReference type="RuleBase" id="RU363122"/>
    </source>
</evidence>
<protein>
    <recommendedName>
        <fullName evidence="7">Secretory carrier-associated membrane protein</fullName>
        <shortName evidence="7">Secretory carrier membrane protein</shortName>
    </recommendedName>
</protein>
<feature type="transmembrane region" description="Helical" evidence="7">
    <location>
        <begin position="12"/>
        <end position="39"/>
    </location>
</feature>
<dbReference type="Pfam" id="PF04144">
    <property type="entry name" value="SCAMP"/>
    <property type="match status" value="1"/>
</dbReference>
<gene>
    <name evidence="8" type="ORF">F3Y22_tig00110483pilonHSYRG00419</name>
</gene>
<dbReference type="AlphaFoldDB" id="A0A6A3AF03"/>
<dbReference type="EMBL" id="VEPZ02001008">
    <property type="protein sequence ID" value="KAE8702393.1"/>
    <property type="molecule type" value="Genomic_DNA"/>
</dbReference>
<evidence type="ECO:0000256" key="5">
    <source>
        <dbReference type="ARBA" id="ARBA00023136"/>
    </source>
</evidence>
<dbReference type="GO" id="GO:0055038">
    <property type="term" value="C:recycling endosome membrane"/>
    <property type="evidence" value="ECO:0007669"/>
    <property type="project" value="TreeGrafter"/>
</dbReference>
<comment type="subcellular location">
    <subcellularLocation>
        <location evidence="7">Cell membrane</location>
        <topology evidence="7">Multi-pass membrane protein</topology>
    </subcellularLocation>
    <subcellularLocation>
        <location evidence="7">Cytoplasmic vesicle</location>
        <location evidence="7">Secretory vesicle membrane</location>
        <topology evidence="7">Multi-pass membrane protein</topology>
    </subcellularLocation>
</comment>
<dbReference type="Proteomes" id="UP000436088">
    <property type="component" value="Unassembled WGS sequence"/>
</dbReference>
<sequence>MRILVPARLTALRFGSFFLGYSFHILFCVLAAIAPGFFFREGSITGILTALDLFTQNRALGIIYFVGFGLFLCESLVSIWVIQQVFKYFRGSGKGAEMKREAARRTMMSAL</sequence>
<name>A0A6A3AF03_HIBSY</name>
<keyword evidence="7" id="KW-1003">Cell membrane</keyword>
<dbReference type="InterPro" id="IPR007273">
    <property type="entry name" value="SCAMP"/>
</dbReference>
<dbReference type="GO" id="GO:0030658">
    <property type="term" value="C:transport vesicle membrane"/>
    <property type="evidence" value="ECO:0007669"/>
    <property type="project" value="UniProtKB-SubCell"/>
</dbReference>
<keyword evidence="4 7" id="KW-1133">Transmembrane helix</keyword>
<accession>A0A6A3AF03</accession>
<comment type="function">
    <text evidence="1 7">Probably involved in membrane trafficking.</text>
</comment>
<dbReference type="PANTHER" id="PTHR10687">
    <property type="entry name" value="SECRETORY CARRIER-ASSOCIATED MEMBRANE PROTEIN SCAMP"/>
    <property type="match status" value="1"/>
</dbReference>
<comment type="similarity">
    <text evidence="2 7">Belongs to the SCAMP family.</text>
</comment>